<name>A0A9N9P1G8_9GLOM</name>
<accession>A0A9N9P1G8</accession>
<dbReference type="InterPro" id="IPR029063">
    <property type="entry name" value="SAM-dependent_MTases_sf"/>
</dbReference>
<evidence type="ECO:0000259" key="1">
    <source>
        <dbReference type="Pfam" id="PF13847"/>
    </source>
</evidence>
<organism evidence="2 3">
    <name type="scientific">Acaulospora morrowiae</name>
    <dbReference type="NCBI Taxonomy" id="94023"/>
    <lineage>
        <taxon>Eukaryota</taxon>
        <taxon>Fungi</taxon>
        <taxon>Fungi incertae sedis</taxon>
        <taxon>Mucoromycota</taxon>
        <taxon>Glomeromycotina</taxon>
        <taxon>Glomeromycetes</taxon>
        <taxon>Diversisporales</taxon>
        <taxon>Acaulosporaceae</taxon>
        <taxon>Acaulospora</taxon>
    </lineage>
</organism>
<evidence type="ECO:0000313" key="3">
    <source>
        <dbReference type="Proteomes" id="UP000789342"/>
    </source>
</evidence>
<dbReference type="InterPro" id="IPR025714">
    <property type="entry name" value="Methyltranfer_dom"/>
</dbReference>
<dbReference type="SUPFAM" id="SSF53335">
    <property type="entry name" value="S-adenosyl-L-methionine-dependent methyltransferases"/>
    <property type="match status" value="1"/>
</dbReference>
<keyword evidence="3" id="KW-1185">Reference proteome</keyword>
<dbReference type="PANTHER" id="PTHR43861">
    <property type="entry name" value="TRANS-ACONITATE 2-METHYLTRANSFERASE-RELATED"/>
    <property type="match status" value="1"/>
</dbReference>
<dbReference type="EMBL" id="CAJVPV010051443">
    <property type="protein sequence ID" value="CAG8779341.1"/>
    <property type="molecule type" value="Genomic_DNA"/>
</dbReference>
<dbReference type="Pfam" id="PF13847">
    <property type="entry name" value="Methyltransf_31"/>
    <property type="match status" value="1"/>
</dbReference>
<dbReference type="PANTHER" id="PTHR43861:SF1">
    <property type="entry name" value="TRANS-ACONITATE 2-METHYLTRANSFERASE"/>
    <property type="match status" value="1"/>
</dbReference>
<feature type="domain" description="Methyltransferase" evidence="1">
    <location>
        <begin position="39"/>
        <end position="129"/>
    </location>
</feature>
<dbReference type="Proteomes" id="UP000789342">
    <property type="component" value="Unassembled WGS sequence"/>
</dbReference>
<gene>
    <name evidence="2" type="ORF">AMORRO_LOCUS17193</name>
</gene>
<dbReference type="Gene3D" id="3.40.50.150">
    <property type="entry name" value="Vaccinia Virus protein VP39"/>
    <property type="match status" value="1"/>
</dbReference>
<feature type="non-terminal residue" evidence="2">
    <location>
        <position position="1"/>
    </location>
</feature>
<evidence type="ECO:0000313" key="2">
    <source>
        <dbReference type="EMBL" id="CAG8779341.1"/>
    </source>
</evidence>
<dbReference type="AlphaFoldDB" id="A0A9N9P1G8"/>
<dbReference type="CDD" id="cd02440">
    <property type="entry name" value="AdoMet_MTases"/>
    <property type="match status" value="1"/>
</dbReference>
<comment type="caution">
    <text evidence="2">The sequence shown here is derived from an EMBL/GenBank/DDBJ whole genome shotgun (WGS) entry which is preliminary data.</text>
</comment>
<protein>
    <submittedName>
        <fullName evidence="2">10127_t:CDS:1</fullName>
    </submittedName>
</protein>
<dbReference type="OrthoDB" id="6329284at2759"/>
<proteinExistence type="predicted"/>
<reference evidence="2" key="1">
    <citation type="submission" date="2021-06" db="EMBL/GenBank/DDBJ databases">
        <authorList>
            <person name="Kallberg Y."/>
            <person name="Tangrot J."/>
            <person name="Rosling A."/>
        </authorList>
    </citation>
    <scope>NUCLEOTIDE SEQUENCE</scope>
    <source>
        <strain evidence="2">CL551</strain>
    </source>
</reference>
<sequence>MASSIQSVQDPWSPSNYSLNASFVHTIPLDDLISLLSPESHERILDLGCGDGTLTFKLQQMCKECIGIDKSQKMIEAARKKGCKNLSVVDGEKLEDWVVEQGLEGSFDAEAVIEGVRRCLKPGGRFVAELGGHGNVQGKYIIN</sequence>